<accession>A0A8J3BD97</accession>
<dbReference type="AlphaFoldDB" id="A0A8J3BD97"/>
<keyword evidence="2" id="KW-1185">Reference proteome</keyword>
<comment type="caution">
    <text evidence="1">The sequence shown here is derived from an EMBL/GenBank/DDBJ whole genome shotgun (WGS) entry which is preliminary data.</text>
</comment>
<reference evidence="1" key="2">
    <citation type="submission" date="2020-09" db="EMBL/GenBank/DDBJ databases">
        <authorList>
            <person name="Sun Q."/>
            <person name="Ohkuma M."/>
        </authorList>
    </citation>
    <scope>NUCLEOTIDE SEQUENCE</scope>
    <source>
        <strain evidence="1">JCM 3091</strain>
    </source>
</reference>
<evidence type="ECO:0000313" key="1">
    <source>
        <dbReference type="EMBL" id="GGK13106.1"/>
    </source>
</evidence>
<dbReference type="EMBL" id="BMQC01000001">
    <property type="protein sequence ID" value="GGK13106.1"/>
    <property type="molecule type" value="Genomic_DNA"/>
</dbReference>
<gene>
    <name evidence="1" type="ORF">GCM10010124_02060</name>
</gene>
<organism evidence="1 2">
    <name type="scientific">Pilimelia terevasa</name>
    <dbReference type="NCBI Taxonomy" id="53372"/>
    <lineage>
        <taxon>Bacteria</taxon>
        <taxon>Bacillati</taxon>
        <taxon>Actinomycetota</taxon>
        <taxon>Actinomycetes</taxon>
        <taxon>Micromonosporales</taxon>
        <taxon>Micromonosporaceae</taxon>
        <taxon>Pilimelia</taxon>
    </lineage>
</organism>
<reference evidence="1" key="1">
    <citation type="journal article" date="2014" name="Int. J. Syst. Evol. Microbiol.">
        <title>Complete genome sequence of Corynebacterium casei LMG S-19264T (=DSM 44701T), isolated from a smear-ripened cheese.</title>
        <authorList>
            <consortium name="US DOE Joint Genome Institute (JGI-PGF)"/>
            <person name="Walter F."/>
            <person name="Albersmeier A."/>
            <person name="Kalinowski J."/>
            <person name="Ruckert C."/>
        </authorList>
    </citation>
    <scope>NUCLEOTIDE SEQUENCE</scope>
    <source>
        <strain evidence="1">JCM 3091</strain>
    </source>
</reference>
<dbReference type="Proteomes" id="UP000662200">
    <property type="component" value="Unassembled WGS sequence"/>
</dbReference>
<evidence type="ECO:0000313" key="2">
    <source>
        <dbReference type="Proteomes" id="UP000662200"/>
    </source>
</evidence>
<protein>
    <submittedName>
        <fullName evidence="1">Uncharacterized protein</fullName>
    </submittedName>
</protein>
<sequence>MAERVVIEKDGHGMGGFLSPPGDPAHTYRVVTYAGPRSNKAIGLAGLSYAADAANSWIPEHVRRHAQQLIRDADRTPSELWVRHVYGYFRNMWTHDGRPWQSVSSLISGRPVDAPEDHHAACVFVRQFFPDHQPRTDLIADPGKGYGSCPCTKCGQRVQYEARHDVLCVVTTRLTGSGITIWSYSSVCGAGGKHEN</sequence>
<proteinExistence type="predicted"/>
<name>A0A8J3BD97_9ACTN</name>